<sequence length="253" mass="28327">MGAAVGSSIIGGEEAPEGKWPWLVYLDIVTDSGKRKWHCSGTILNEMWVLTAGRCWDDELWTRWDRTGVWIGTHDLDMPSKRYMKVDRIQRSRDFKPEGKGFVNDIALIKLNKTLNFFKEGAKVKLPTDDDTFDASSECWIAGWGGDSKSEPTTARVLQQAKISILPQERCNSLFPNTMEQRNVMCAGDAKGQKSACDGDYGDPLMCRRGNDFVQVGIMSFGTPDGCNKPDGPSIYTRVSSYMGFIKAYINIR</sequence>
<evidence type="ECO:0000313" key="8">
    <source>
        <dbReference type="Proteomes" id="UP000265000"/>
    </source>
</evidence>
<proteinExistence type="predicted"/>
<keyword evidence="3" id="KW-0378">Hydrolase</keyword>
<keyword evidence="1" id="KW-0645">Protease</keyword>
<feature type="domain" description="Peptidase S1" evidence="6">
    <location>
        <begin position="9"/>
        <end position="251"/>
    </location>
</feature>
<keyword evidence="2" id="KW-0732">Signal</keyword>
<keyword evidence="5" id="KW-1015">Disulfide bond</keyword>
<dbReference type="PRINTS" id="PR00722">
    <property type="entry name" value="CHYMOTRYPSIN"/>
</dbReference>
<evidence type="ECO:0000256" key="5">
    <source>
        <dbReference type="ARBA" id="ARBA00023157"/>
    </source>
</evidence>
<dbReference type="Gene3D" id="2.40.10.10">
    <property type="entry name" value="Trypsin-like serine proteases"/>
    <property type="match status" value="1"/>
</dbReference>
<protein>
    <submittedName>
        <fullName evidence="7">Tryptase-2</fullName>
    </submittedName>
</protein>
<dbReference type="SUPFAM" id="SSF50494">
    <property type="entry name" value="Trypsin-like serine proteases"/>
    <property type="match status" value="1"/>
</dbReference>
<dbReference type="GO" id="GO:0006508">
    <property type="term" value="P:proteolysis"/>
    <property type="evidence" value="ECO:0007669"/>
    <property type="project" value="UniProtKB-KW"/>
</dbReference>
<keyword evidence="8" id="KW-1185">Reference proteome</keyword>
<dbReference type="PROSITE" id="PS50240">
    <property type="entry name" value="TRYPSIN_DOM"/>
    <property type="match status" value="1"/>
</dbReference>
<evidence type="ECO:0000256" key="1">
    <source>
        <dbReference type="ARBA" id="ARBA00022670"/>
    </source>
</evidence>
<reference evidence="7" key="2">
    <citation type="submission" date="2025-09" db="UniProtKB">
        <authorList>
            <consortium name="Ensembl"/>
        </authorList>
    </citation>
    <scope>IDENTIFICATION</scope>
</reference>
<organism evidence="7 8">
    <name type="scientific">Fundulus heteroclitus</name>
    <name type="common">Killifish</name>
    <name type="synonym">Mummichog</name>
    <dbReference type="NCBI Taxonomy" id="8078"/>
    <lineage>
        <taxon>Eukaryota</taxon>
        <taxon>Metazoa</taxon>
        <taxon>Chordata</taxon>
        <taxon>Craniata</taxon>
        <taxon>Vertebrata</taxon>
        <taxon>Euteleostomi</taxon>
        <taxon>Actinopterygii</taxon>
        <taxon>Neopterygii</taxon>
        <taxon>Teleostei</taxon>
        <taxon>Neoteleostei</taxon>
        <taxon>Acanthomorphata</taxon>
        <taxon>Ovalentaria</taxon>
        <taxon>Atherinomorphae</taxon>
        <taxon>Cyprinodontiformes</taxon>
        <taxon>Fundulidae</taxon>
        <taxon>Fundulus</taxon>
    </lineage>
</organism>
<dbReference type="Ensembl" id="ENSFHET00000023966.1">
    <property type="protein sequence ID" value="ENSFHEP00000031473.1"/>
    <property type="gene ID" value="ENSFHEG00000017383.1"/>
</dbReference>
<dbReference type="CDD" id="cd00190">
    <property type="entry name" value="Tryp_SPc"/>
    <property type="match status" value="1"/>
</dbReference>
<dbReference type="InterPro" id="IPR001314">
    <property type="entry name" value="Peptidase_S1A"/>
</dbReference>
<dbReference type="SMART" id="SM00020">
    <property type="entry name" value="Tryp_SPc"/>
    <property type="match status" value="1"/>
</dbReference>
<dbReference type="InterPro" id="IPR001254">
    <property type="entry name" value="Trypsin_dom"/>
</dbReference>
<dbReference type="InterPro" id="IPR043504">
    <property type="entry name" value="Peptidase_S1_PA_chymotrypsin"/>
</dbReference>
<accession>A0A3Q2QU36</accession>
<dbReference type="PANTHER" id="PTHR24252:SF10">
    <property type="entry name" value="SERINE PROTEASE 56"/>
    <property type="match status" value="1"/>
</dbReference>
<reference evidence="7" key="1">
    <citation type="submission" date="2025-08" db="UniProtKB">
        <authorList>
            <consortium name="Ensembl"/>
        </authorList>
    </citation>
    <scope>IDENTIFICATION</scope>
</reference>
<evidence type="ECO:0000256" key="3">
    <source>
        <dbReference type="ARBA" id="ARBA00022801"/>
    </source>
</evidence>
<dbReference type="GeneTree" id="ENSGT00940000162823"/>
<evidence type="ECO:0000256" key="2">
    <source>
        <dbReference type="ARBA" id="ARBA00022729"/>
    </source>
</evidence>
<dbReference type="Pfam" id="PF00089">
    <property type="entry name" value="Trypsin"/>
    <property type="match status" value="1"/>
</dbReference>
<dbReference type="AlphaFoldDB" id="A0A3Q2QU36"/>
<dbReference type="GO" id="GO:0004252">
    <property type="term" value="F:serine-type endopeptidase activity"/>
    <property type="evidence" value="ECO:0007669"/>
    <property type="project" value="InterPro"/>
</dbReference>
<name>A0A3Q2QU36_FUNHE</name>
<evidence type="ECO:0000256" key="4">
    <source>
        <dbReference type="ARBA" id="ARBA00022825"/>
    </source>
</evidence>
<dbReference type="InterPro" id="IPR009003">
    <property type="entry name" value="Peptidase_S1_PA"/>
</dbReference>
<evidence type="ECO:0000313" key="7">
    <source>
        <dbReference type="Ensembl" id="ENSFHEP00000031473.1"/>
    </source>
</evidence>
<dbReference type="PANTHER" id="PTHR24252">
    <property type="entry name" value="ACROSIN-RELATED"/>
    <property type="match status" value="1"/>
</dbReference>
<dbReference type="STRING" id="8078.ENSFHEP00000031473"/>
<evidence type="ECO:0000259" key="6">
    <source>
        <dbReference type="PROSITE" id="PS50240"/>
    </source>
</evidence>
<dbReference type="Proteomes" id="UP000265000">
    <property type="component" value="Unplaced"/>
</dbReference>
<keyword evidence="4" id="KW-0720">Serine protease</keyword>
<dbReference type="FunFam" id="2.40.10.10:FF:000024">
    <property type="entry name" value="Serine protease 53"/>
    <property type="match status" value="1"/>
</dbReference>